<proteinExistence type="inferred from homology"/>
<dbReference type="InterPro" id="IPR000169">
    <property type="entry name" value="Pept_cys_AS"/>
</dbReference>
<evidence type="ECO:0000256" key="4">
    <source>
        <dbReference type="ARBA" id="ARBA00022801"/>
    </source>
</evidence>
<dbReference type="GO" id="GO:0008234">
    <property type="term" value="F:cysteine-type peptidase activity"/>
    <property type="evidence" value="ECO:0007669"/>
    <property type="project" value="UniProtKB-KW"/>
</dbReference>
<evidence type="ECO:0000256" key="6">
    <source>
        <dbReference type="ARBA" id="ARBA00023157"/>
    </source>
</evidence>
<evidence type="ECO:0000313" key="10">
    <source>
        <dbReference type="EMBL" id="KAJ4753124.1"/>
    </source>
</evidence>
<protein>
    <submittedName>
        <fullName evidence="10">Cysteine protease</fullName>
    </submittedName>
</protein>
<evidence type="ECO:0000256" key="7">
    <source>
        <dbReference type="SAM" id="SignalP"/>
    </source>
</evidence>
<feature type="domain" description="Peptidase C1A papain C-terminal" evidence="8">
    <location>
        <begin position="126"/>
        <end position="342"/>
    </location>
</feature>
<comment type="caution">
    <text evidence="10">The sequence shown here is derived from an EMBL/GenBank/DDBJ whole genome shotgun (WGS) entry which is preliminary data.</text>
</comment>
<evidence type="ECO:0000256" key="1">
    <source>
        <dbReference type="ARBA" id="ARBA00008455"/>
    </source>
</evidence>
<evidence type="ECO:0000259" key="9">
    <source>
        <dbReference type="SMART" id="SM00848"/>
    </source>
</evidence>
<dbReference type="EMBL" id="JAMFTS010000005">
    <property type="protein sequence ID" value="KAJ4753124.1"/>
    <property type="molecule type" value="Genomic_DNA"/>
</dbReference>
<keyword evidence="4" id="KW-0378">Hydrolase</keyword>
<feature type="chain" id="PRO_5043765050" evidence="7">
    <location>
        <begin position="27"/>
        <end position="349"/>
    </location>
</feature>
<keyword evidence="5" id="KW-0788">Thiol protease</keyword>
<dbReference type="Pfam" id="PF08246">
    <property type="entry name" value="Inhibitor_I29"/>
    <property type="match status" value="1"/>
</dbReference>
<dbReference type="PRINTS" id="PR00705">
    <property type="entry name" value="PAPAIN"/>
</dbReference>
<accession>A0AAV8CCC2</accession>
<dbReference type="Gene3D" id="3.90.70.10">
    <property type="entry name" value="Cysteine proteinases"/>
    <property type="match status" value="1"/>
</dbReference>
<dbReference type="InterPro" id="IPR013128">
    <property type="entry name" value="Peptidase_C1A"/>
</dbReference>
<dbReference type="SMART" id="SM00645">
    <property type="entry name" value="Pept_C1"/>
    <property type="match status" value="1"/>
</dbReference>
<evidence type="ECO:0000256" key="5">
    <source>
        <dbReference type="ARBA" id="ARBA00022807"/>
    </source>
</evidence>
<dbReference type="InterPro" id="IPR025660">
    <property type="entry name" value="Pept_his_AS"/>
</dbReference>
<dbReference type="CDD" id="cd02248">
    <property type="entry name" value="Peptidase_C1A"/>
    <property type="match status" value="1"/>
</dbReference>
<dbReference type="Pfam" id="PF00112">
    <property type="entry name" value="Peptidase_C1"/>
    <property type="match status" value="1"/>
</dbReference>
<organism evidence="10 11">
    <name type="scientific">Rhynchospora pubera</name>
    <dbReference type="NCBI Taxonomy" id="906938"/>
    <lineage>
        <taxon>Eukaryota</taxon>
        <taxon>Viridiplantae</taxon>
        <taxon>Streptophyta</taxon>
        <taxon>Embryophyta</taxon>
        <taxon>Tracheophyta</taxon>
        <taxon>Spermatophyta</taxon>
        <taxon>Magnoliopsida</taxon>
        <taxon>Liliopsida</taxon>
        <taxon>Poales</taxon>
        <taxon>Cyperaceae</taxon>
        <taxon>Cyperoideae</taxon>
        <taxon>Rhynchosporeae</taxon>
        <taxon>Rhynchospora</taxon>
    </lineage>
</organism>
<sequence length="349" mass="38101">MIMATFISLKPLALFLGFLFWSLVLATSSSNESSLMLVEFEKWVSDYGRLYESETEKSKRFNIFKANYEYIQEKNKEPGLTYTLGLNEFADLTNEEFVARYTGALPPTDADVTIPAEPFKFENLSAPASIDWRSYGAVTPVKNQGSCGSCWAFSAVASIEGAVRLRKGTLLSLSEQELVDCVTTCNKCSGGWPASAFQWVISNRGIATEAYYPYSGTNGFCNGNLASYRAASITGYVNVPQYNEMALMYAVAMQPVSVALEATSTSFQFYRGGIYSGPCGNTLNHAVTIIGYGVAGDGMKYWIIKNSWGPTWGVGGYMYIQKEVYNLPAGLCGLAMAPSYPIASPYASA</sequence>
<evidence type="ECO:0000256" key="3">
    <source>
        <dbReference type="ARBA" id="ARBA00022729"/>
    </source>
</evidence>
<dbReference type="Proteomes" id="UP001140206">
    <property type="component" value="Chromosome 5"/>
</dbReference>
<evidence type="ECO:0000256" key="2">
    <source>
        <dbReference type="ARBA" id="ARBA00022670"/>
    </source>
</evidence>
<dbReference type="InterPro" id="IPR013201">
    <property type="entry name" value="Prot_inhib_I29"/>
</dbReference>
<dbReference type="InterPro" id="IPR000668">
    <property type="entry name" value="Peptidase_C1A_C"/>
</dbReference>
<evidence type="ECO:0000259" key="8">
    <source>
        <dbReference type="SMART" id="SM00645"/>
    </source>
</evidence>
<keyword evidence="3 7" id="KW-0732">Signal</keyword>
<dbReference type="SMART" id="SM00848">
    <property type="entry name" value="Inhibitor_I29"/>
    <property type="match status" value="1"/>
</dbReference>
<dbReference type="SUPFAM" id="SSF54001">
    <property type="entry name" value="Cysteine proteinases"/>
    <property type="match status" value="1"/>
</dbReference>
<keyword evidence="11" id="KW-1185">Reference proteome</keyword>
<dbReference type="PROSITE" id="PS00639">
    <property type="entry name" value="THIOL_PROTEASE_HIS"/>
    <property type="match status" value="1"/>
</dbReference>
<dbReference type="PANTHER" id="PTHR12411">
    <property type="entry name" value="CYSTEINE PROTEASE FAMILY C1-RELATED"/>
    <property type="match status" value="1"/>
</dbReference>
<name>A0AAV8CCC2_9POAL</name>
<gene>
    <name evidence="10" type="ORF">LUZ62_087529</name>
</gene>
<dbReference type="AlphaFoldDB" id="A0AAV8CCC2"/>
<keyword evidence="2 10" id="KW-0645">Protease</keyword>
<dbReference type="InterPro" id="IPR039417">
    <property type="entry name" value="Peptidase_C1A_papain-like"/>
</dbReference>
<dbReference type="InterPro" id="IPR038765">
    <property type="entry name" value="Papain-like_cys_pep_sf"/>
</dbReference>
<dbReference type="GO" id="GO:0006508">
    <property type="term" value="P:proteolysis"/>
    <property type="evidence" value="ECO:0007669"/>
    <property type="project" value="UniProtKB-KW"/>
</dbReference>
<feature type="domain" description="Cathepsin propeptide inhibitor" evidence="9">
    <location>
        <begin position="40"/>
        <end position="97"/>
    </location>
</feature>
<comment type="similarity">
    <text evidence="1">Belongs to the peptidase C1 family.</text>
</comment>
<reference evidence="10" key="1">
    <citation type="submission" date="2022-08" db="EMBL/GenBank/DDBJ databases">
        <authorList>
            <person name="Marques A."/>
        </authorList>
    </citation>
    <scope>NUCLEOTIDE SEQUENCE</scope>
    <source>
        <strain evidence="10">RhyPub2mFocal</strain>
        <tissue evidence="10">Leaves</tissue>
    </source>
</reference>
<dbReference type="InterPro" id="IPR025661">
    <property type="entry name" value="Pept_asp_AS"/>
</dbReference>
<dbReference type="PROSITE" id="PS00139">
    <property type="entry name" value="THIOL_PROTEASE_CYS"/>
    <property type="match status" value="1"/>
</dbReference>
<dbReference type="FunFam" id="3.90.70.10:FF:000067">
    <property type="entry name" value="Senescence-specific cysteine protease"/>
    <property type="match status" value="1"/>
</dbReference>
<keyword evidence="6" id="KW-1015">Disulfide bond</keyword>
<dbReference type="PROSITE" id="PS00640">
    <property type="entry name" value="THIOL_PROTEASE_ASN"/>
    <property type="match status" value="1"/>
</dbReference>
<feature type="signal peptide" evidence="7">
    <location>
        <begin position="1"/>
        <end position="26"/>
    </location>
</feature>
<evidence type="ECO:0000313" key="11">
    <source>
        <dbReference type="Proteomes" id="UP001140206"/>
    </source>
</evidence>